<dbReference type="AlphaFoldDB" id="A0A1F6ACD4"/>
<evidence type="ECO:0000313" key="2">
    <source>
        <dbReference type="EMBL" id="OGG22226.1"/>
    </source>
</evidence>
<evidence type="ECO:0000313" key="3">
    <source>
        <dbReference type="Proteomes" id="UP000177092"/>
    </source>
</evidence>
<evidence type="ECO:0000256" key="1">
    <source>
        <dbReference type="SAM" id="Phobius"/>
    </source>
</evidence>
<evidence type="ECO:0008006" key="4">
    <source>
        <dbReference type="Google" id="ProtNLM"/>
    </source>
</evidence>
<reference evidence="2 3" key="1">
    <citation type="journal article" date="2016" name="Nat. Commun.">
        <title>Thousands of microbial genomes shed light on interconnected biogeochemical processes in an aquifer system.</title>
        <authorList>
            <person name="Anantharaman K."/>
            <person name="Brown C.T."/>
            <person name="Hug L.A."/>
            <person name="Sharon I."/>
            <person name="Castelle C.J."/>
            <person name="Probst A.J."/>
            <person name="Thomas B.C."/>
            <person name="Singh A."/>
            <person name="Wilkins M.J."/>
            <person name="Karaoz U."/>
            <person name="Brodie E.L."/>
            <person name="Williams K.H."/>
            <person name="Hubbard S.S."/>
            <person name="Banfield J.F."/>
        </authorList>
    </citation>
    <scope>NUCLEOTIDE SEQUENCE [LARGE SCALE GENOMIC DNA]</scope>
</reference>
<protein>
    <recommendedName>
        <fullName evidence="4">Pili assembly chaperone N-terminal domain-containing protein</fullName>
    </recommendedName>
</protein>
<organism evidence="2 3">
    <name type="scientific">Candidatus Gottesmanbacteria bacterium RIFCSPHIGHO2_02_FULL_40_13</name>
    <dbReference type="NCBI Taxonomy" id="1798384"/>
    <lineage>
        <taxon>Bacteria</taxon>
        <taxon>Candidatus Gottesmaniibacteriota</taxon>
    </lineage>
</organism>
<comment type="caution">
    <text evidence="2">The sequence shown here is derived from an EMBL/GenBank/DDBJ whole genome shotgun (WGS) entry which is preliminary data.</text>
</comment>
<dbReference type="EMBL" id="MFJN01000007">
    <property type="protein sequence ID" value="OGG22226.1"/>
    <property type="molecule type" value="Genomic_DNA"/>
</dbReference>
<feature type="transmembrane region" description="Helical" evidence="1">
    <location>
        <begin position="266"/>
        <end position="285"/>
    </location>
</feature>
<name>A0A1F6ACD4_9BACT</name>
<dbReference type="STRING" id="1798384.A3D03_04725"/>
<proteinExistence type="predicted"/>
<dbReference type="Proteomes" id="UP000177092">
    <property type="component" value="Unassembled WGS sequence"/>
</dbReference>
<keyword evidence="1" id="KW-1133">Transmembrane helix</keyword>
<accession>A0A1F6ACD4</accession>
<sequence length="293" mass="33051">MITGLIMLKIKPVEAQSLSLTISPPLVEIMIKPGKTVTQAYKIRNDGEPAIVKISLVEYKAGDLQASPDYIPENWIQIINNDLSFNTPFLLNSNQEKQVILKINPPVNTPEEEYYRILMFSTSPNPASQFSQSSISQNLGSVILVSVTRTGEKLKAAQLTKFAIPALMDSFDPLIVDFDLQNTGKIYIRPIGEIKLDGQASFKILPKIVLPNQIKRLVTDNSKTDGQELHSLYLPGFYLGKHQVNIAFTLDEGKIKIEQSKTFYALPWKIFVVLIILLFAAYQYWKIKKREHA</sequence>
<keyword evidence="1" id="KW-0812">Transmembrane</keyword>
<keyword evidence="1" id="KW-0472">Membrane</keyword>
<gene>
    <name evidence="2" type="ORF">A3D03_04725</name>
</gene>